<evidence type="ECO:0000256" key="2">
    <source>
        <dbReference type="SAM" id="SignalP"/>
    </source>
</evidence>
<dbReference type="EMBL" id="JBBVGT010000002">
    <property type="protein sequence ID" value="MFB5945399.1"/>
    <property type="molecule type" value="Genomic_DNA"/>
</dbReference>
<dbReference type="CDD" id="cd16894">
    <property type="entry name" value="MltD-like"/>
    <property type="match status" value="1"/>
</dbReference>
<comment type="similarity">
    <text evidence="1">Belongs to the transglycosylase Slt family.</text>
</comment>
<dbReference type="RefSeq" id="WP_375556940.1">
    <property type="nucleotide sequence ID" value="NZ_JBBVGT010000002.1"/>
</dbReference>
<dbReference type="InterPro" id="IPR008258">
    <property type="entry name" value="Transglycosylase_SLT_dom_1"/>
</dbReference>
<proteinExistence type="inferred from homology"/>
<name>A0ABV5CCX9_9SPHI</name>
<protein>
    <submittedName>
        <fullName evidence="4">Transglycosylase SLT domain-containing protein</fullName>
    </submittedName>
</protein>
<feature type="domain" description="LysM" evidence="3">
    <location>
        <begin position="364"/>
        <end position="408"/>
    </location>
</feature>
<feature type="signal peptide" evidence="2">
    <location>
        <begin position="1"/>
        <end position="22"/>
    </location>
</feature>
<reference evidence="4 5" key="1">
    <citation type="submission" date="2024-04" db="EMBL/GenBank/DDBJ databases">
        <title>Albibacterium profundi sp. nov., isolated from sediment of the Challenger Deep of Mariana Trench.</title>
        <authorList>
            <person name="Wang Y."/>
        </authorList>
    </citation>
    <scope>NUCLEOTIDE SEQUENCE [LARGE SCALE GENOMIC DNA]</scope>
    <source>
        <strain evidence="4 5">RHL897</strain>
    </source>
</reference>
<dbReference type="SUPFAM" id="SSF53955">
    <property type="entry name" value="Lysozyme-like"/>
    <property type="match status" value="1"/>
</dbReference>
<dbReference type="Proteomes" id="UP001580928">
    <property type="component" value="Unassembled WGS sequence"/>
</dbReference>
<gene>
    <name evidence="4" type="ORF">WKR92_06115</name>
</gene>
<dbReference type="PROSITE" id="PS51782">
    <property type="entry name" value="LYSM"/>
    <property type="match status" value="2"/>
</dbReference>
<evidence type="ECO:0000313" key="4">
    <source>
        <dbReference type="EMBL" id="MFB5945399.1"/>
    </source>
</evidence>
<dbReference type="Pfam" id="PF01476">
    <property type="entry name" value="LysM"/>
    <property type="match status" value="2"/>
</dbReference>
<dbReference type="InterPro" id="IPR018392">
    <property type="entry name" value="LysM"/>
</dbReference>
<dbReference type="Gene3D" id="1.10.530.10">
    <property type="match status" value="1"/>
</dbReference>
<comment type="caution">
    <text evidence="4">The sequence shown here is derived from an EMBL/GenBank/DDBJ whole genome shotgun (WGS) entry which is preliminary data.</text>
</comment>
<organism evidence="4 5">
    <name type="scientific">Albibacterium profundi</name>
    <dbReference type="NCBI Taxonomy" id="3134906"/>
    <lineage>
        <taxon>Bacteria</taxon>
        <taxon>Pseudomonadati</taxon>
        <taxon>Bacteroidota</taxon>
        <taxon>Sphingobacteriia</taxon>
        <taxon>Sphingobacteriales</taxon>
        <taxon>Sphingobacteriaceae</taxon>
        <taxon>Albibacterium</taxon>
    </lineage>
</organism>
<dbReference type="SUPFAM" id="SSF54106">
    <property type="entry name" value="LysM domain"/>
    <property type="match status" value="2"/>
</dbReference>
<dbReference type="SMART" id="SM00257">
    <property type="entry name" value="LysM"/>
    <property type="match status" value="3"/>
</dbReference>
<feature type="chain" id="PRO_5046083453" evidence="2">
    <location>
        <begin position="23"/>
        <end position="479"/>
    </location>
</feature>
<dbReference type="PANTHER" id="PTHR37423">
    <property type="entry name" value="SOLUBLE LYTIC MUREIN TRANSGLYCOSYLASE-RELATED"/>
    <property type="match status" value="1"/>
</dbReference>
<keyword evidence="2" id="KW-0732">Signal</keyword>
<keyword evidence="5" id="KW-1185">Reference proteome</keyword>
<dbReference type="CDD" id="cd00118">
    <property type="entry name" value="LysM"/>
    <property type="match status" value="2"/>
</dbReference>
<dbReference type="InterPro" id="IPR023346">
    <property type="entry name" value="Lysozyme-like_dom_sf"/>
</dbReference>
<dbReference type="PANTHER" id="PTHR37423:SF2">
    <property type="entry name" value="MEMBRANE-BOUND LYTIC MUREIN TRANSGLYCOSYLASE C"/>
    <property type="match status" value="1"/>
</dbReference>
<evidence type="ECO:0000313" key="5">
    <source>
        <dbReference type="Proteomes" id="UP001580928"/>
    </source>
</evidence>
<dbReference type="Pfam" id="PF01464">
    <property type="entry name" value="SLT"/>
    <property type="match status" value="1"/>
</dbReference>
<evidence type="ECO:0000256" key="1">
    <source>
        <dbReference type="ARBA" id="ARBA00007734"/>
    </source>
</evidence>
<dbReference type="InterPro" id="IPR036779">
    <property type="entry name" value="LysM_dom_sf"/>
</dbReference>
<dbReference type="Gene3D" id="3.10.350.10">
    <property type="entry name" value="LysM domain"/>
    <property type="match status" value="2"/>
</dbReference>
<sequence>MLLKRTSAIGLSLLLFSSIAYSNPIAKTKKADSTRMAMVEPINSAETTKASLPQLTADEKRLASKPIHDLLETQHSPFRQLLEANHNSYVSSYINKYASRNYTSHLAEMKGLASYYFPIFEKIFREVGIPSDIKYLSVIESSLNPHAVSRVGATGPWQFMYATAKGYGLQINSYVDQRKDPIEATYAAANYLKEAYDVYDDWLLAIASYNCGMGNVNRAIRRSGKSNPSFWDIRPYLPNETKNYIPSFIAISHVLGNPTEYPVEVSYADLPEAVDIIMVSRNISLASVAETLGISQDYLYTLNPSYKKKIINGTKINPGRLIVPKVAKRDYAKLYNFLEGKLNGQKVMLANNNERKGDHSASPQYHRVRKGEKLAEIALHYNVETRELLAWNNLKEGTKIEGRNLIVATANPDVKQRIAEEPSKSKENSYYIAYKVRNGDTLDGIAKRFKGSTVSSLKAMNGLTNNTIKPGMTLKIMQD</sequence>
<feature type="domain" description="LysM" evidence="3">
    <location>
        <begin position="432"/>
        <end position="476"/>
    </location>
</feature>
<accession>A0ABV5CCX9</accession>
<evidence type="ECO:0000259" key="3">
    <source>
        <dbReference type="PROSITE" id="PS51782"/>
    </source>
</evidence>